<name>A0ABM1BZ83_LIMPO</name>
<evidence type="ECO:0000256" key="12">
    <source>
        <dbReference type="SAM" id="MobiDB-lite"/>
    </source>
</evidence>
<keyword evidence="7" id="KW-0067">ATP-binding</keyword>
<keyword evidence="4 13" id="KW-0812">Transmembrane</keyword>
<dbReference type="Gene3D" id="3.30.70.1230">
    <property type="entry name" value="Nucleotide cyclase"/>
    <property type="match status" value="1"/>
</dbReference>
<gene>
    <name evidence="16" type="primary">LOC106475327</name>
</gene>
<accession>A0ABM1BZ83</accession>
<feature type="compositionally biased region" description="Acidic residues" evidence="12">
    <location>
        <begin position="1002"/>
        <end position="1022"/>
    </location>
</feature>
<keyword evidence="6" id="KW-0547">Nucleotide-binding</keyword>
<keyword evidence="11" id="KW-0456">Lyase</keyword>
<feature type="compositionally biased region" description="Low complexity" evidence="12">
    <location>
        <begin position="526"/>
        <end position="555"/>
    </location>
</feature>
<evidence type="ECO:0000259" key="14">
    <source>
        <dbReference type="PROSITE" id="PS50125"/>
    </source>
</evidence>
<evidence type="ECO:0000313" key="15">
    <source>
        <dbReference type="Proteomes" id="UP000694941"/>
    </source>
</evidence>
<feature type="transmembrane region" description="Helical" evidence="13">
    <location>
        <begin position="6"/>
        <end position="22"/>
    </location>
</feature>
<dbReference type="InterPro" id="IPR029787">
    <property type="entry name" value="Nucleotide_cyclase"/>
</dbReference>
<dbReference type="Pfam" id="PF00211">
    <property type="entry name" value="Guanylate_cyc"/>
    <property type="match status" value="1"/>
</dbReference>
<dbReference type="EC" id="4.6.1.1" evidence="3"/>
<evidence type="ECO:0000256" key="3">
    <source>
        <dbReference type="ARBA" id="ARBA00012201"/>
    </source>
</evidence>
<keyword evidence="15" id="KW-1185">Reference proteome</keyword>
<feature type="compositionally biased region" description="Low complexity" evidence="12">
    <location>
        <begin position="470"/>
        <end position="482"/>
    </location>
</feature>
<feature type="region of interest" description="Disordered" evidence="12">
    <location>
        <begin position="621"/>
        <end position="642"/>
    </location>
</feature>
<feature type="region of interest" description="Disordered" evidence="12">
    <location>
        <begin position="913"/>
        <end position="1035"/>
    </location>
</feature>
<dbReference type="SUPFAM" id="SSF55073">
    <property type="entry name" value="Nucleotide cyclase"/>
    <property type="match status" value="1"/>
</dbReference>
<evidence type="ECO:0000256" key="8">
    <source>
        <dbReference type="ARBA" id="ARBA00022842"/>
    </source>
</evidence>
<comment type="catalytic activity">
    <reaction evidence="1">
        <text>ATP = 3',5'-cyclic AMP + diphosphate</text>
        <dbReference type="Rhea" id="RHEA:15389"/>
        <dbReference type="ChEBI" id="CHEBI:30616"/>
        <dbReference type="ChEBI" id="CHEBI:33019"/>
        <dbReference type="ChEBI" id="CHEBI:58165"/>
        <dbReference type="EC" id="4.6.1.1"/>
    </reaction>
</comment>
<feature type="non-terminal residue" evidence="16">
    <location>
        <position position="1"/>
    </location>
</feature>
<keyword evidence="5" id="KW-0479">Metal-binding</keyword>
<feature type="compositionally biased region" description="Basic and acidic residues" evidence="12">
    <location>
        <begin position="497"/>
        <end position="507"/>
    </location>
</feature>
<evidence type="ECO:0000256" key="7">
    <source>
        <dbReference type="ARBA" id="ARBA00022840"/>
    </source>
</evidence>
<keyword evidence="9 13" id="KW-1133">Transmembrane helix</keyword>
<feature type="compositionally biased region" description="Polar residues" evidence="12">
    <location>
        <begin position="752"/>
        <end position="765"/>
    </location>
</feature>
<feature type="compositionally biased region" description="Polar residues" evidence="12">
    <location>
        <begin position="627"/>
        <end position="637"/>
    </location>
</feature>
<feature type="region of interest" description="Disordered" evidence="12">
    <location>
        <begin position="289"/>
        <end position="316"/>
    </location>
</feature>
<evidence type="ECO:0000256" key="1">
    <source>
        <dbReference type="ARBA" id="ARBA00001593"/>
    </source>
</evidence>
<evidence type="ECO:0000256" key="9">
    <source>
        <dbReference type="ARBA" id="ARBA00022989"/>
    </source>
</evidence>
<feature type="region of interest" description="Disordered" evidence="12">
    <location>
        <begin position="856"/>
        <end position="891"/>
    </location>
</feature>
<evidence type="ECO:0000256" key="10">
    <source>
        <dbReference type="ARBA" id="ARBA00023136"/>
    </source>
</evidence>
<feature type="compositionally biased region" description="Polar residues" evidence="12">
    <location>
        <begin position="334"/>
        <end position="344"/>
    </location>
</feature>
<dbReference type="PROSITE" id="PS50125">
    <property type="entry name" value="GUANYLATE_CYCLASE_2"/>
    <property type="match status" value="1"/>
</dbReference>
<feature type="compositionally biased region" description="Basic and acidic residues" evidence="12">
    <location>
        <begin position="981"/>
        <end position="996"/>
    </location>
</feature>
<evidence type="ECO:0000256" key="4">
    <source>
        <dbReference type="ARBA" id="ARBA00022692"/>
    </source>
</evidence>
<feature type="domain" description="Guanylate cyclase" evidence="14">
    <location>
        <begin position="91"/>
        <end position="235"/>
    </location>
</feature>
<feature type="compositionally biased region" description="Polar residues" evidence="12">
    <location>
        <begin position="456"/>
        <end position="469"/>
    </location>
</feature>
<evidence type="ECO:0000256" key="11">
    <source>
        <dbReference type="ARBA" id="ARBA00023239"/>
    </source>
</evidence>
<evidence type="ECO:0000313" key="16">
    <source>
        <dbReference type="RefSeq" id="XP_013791470.1"/>
    </source>
</evidence>
<reference evidence="16" key="1">
    <citation type="submission" date="2025-08" db="UniProtKB">
        <authorList>
            <consortium name="RefSeq"/>
        </authorList>
    </citation>
    <scope>IDENTIFICATION</scope>
    <source>
        <tissue evidence="16">Muscle</tissue>
    </source>
</reference>
<organism evidence="15 16">
    <name type="scientific">Limulus polyphemus</name>
    <name type="common">Atlantic horseshoe crab</name>
    <dbReference type="NCBI Taxonomy" id="6850"/>
    <lineage>
        <taxon>Eukaryota</taxon>
        <taxon>Metazoa</taxon>
        <taxon>Ecdysozoa</taxon>
        <taxon>Arthropoda</taxon>
        <taxon>Chelicerata</taxon>
        <taxon>Merostomata</taxon>
        <taxon>Xiphosura</taxon>
        <taxon>Limulidae</taxon>
        <taxon>Limulus</taxon>
    </lineage>
</organism>
<evidence type="ECO:0000256" key="6">
    <source>
        <dbReference type="ARBA" id="ARBA00022741"/>
    </source>
</evidence>
<dbReference type="GeneID" id="106475327"/>
<proteinExistence type="predicted"/>
<keyword evidence="10 13" id="KW-0472">Membrane</keyword>
<feature type="region of interest" description="Disordered" evidence="12">
    <location>
        <begin position="750"/>
        <end position="811"/>
    </location>
</feature>
<evidence type="ECO:0000256" key="2">
    <source>
        <dbReference type="ARBA" id="ARBA00004141"/>
    </source>
</evidence>
<sequence length="1168" mass="129765">SEVPHHIIGIVAIVHFFFAVLIQGRQVEWTARLDFLWNSQANEEKYEMHELQSSNSHILFNLLPTHVATHFLDNQFRNNMDLYHQSYSKVGVMFATIPNFHEFYTDIKTDSQVVECLRLLNEIIVDFDELLDEDRFYMIDKIKTVGSTYMAAVGLIPEYRISEDNQVMAGQCLSTLVDLVFAMKERLATINQNSYNNFMLRVGINVGPVVAGVIGARKPQYDIWGITVNVASCMDSTGLPNHTQVTEEVFQHLKDFPYVFQCRGQVNIKGKGEMTTYFLVDRKSREDVISHQESQDVNEFSITGSGNGIPGGVPTPLSMVAQSLRQAAERAGSRPNSASNTPQTRKLQGFQQIMPQDLKISCSPRIPGLILPHDNQLLKKPAELNSRESTPPYPQPKPIIGNTPPKSYSHSRPRPPRSESRDTTPSSQKQASLRRGDPWDSLRQLGNSVPPPPCDTPNTTSCRSGTPTKSYASSRPSKSSISPQETLVFPPPPPFSQKDDDLIKEEAVPSFNAKSSNLNRLKHSSDSLLGQDQSSVQPSSAETSSLNHSSSTSCDSFTRAGFTPIGIETSPALWNSASSNMLWVYPLKDSSIKNYPCQSTEIPRPNILSSRESILSREEKGLPVVGQSPSHQSSMKELTSVERSDKLVYDESNRRSIIPKLEHHSDELSQRVPNVGNYFAKIPGAKHDEALLKSYPPKGHNASLSQILAPERAVSSANIGPADLPQKQSLTKEISRNTQSGNESKIAALFKSSPSKQDSVATQTDLPKKHSGLKSPQKICSRAFKQETDSKCEERKPLNQQVQAKNRDDSKFQNSAAMSKWNTPNLVGISLQELQNVNEVLAEFGEASLPRGKRSVTTGEQLLKDKLNNNSIVTKRKDDKQTSKQQNTNISLHETNNLIGLCYNPVDKKETLSTPPLPKDICLKKSNSQQDQGRKIKKTPQGVTFSASDCEEEKPTHHSIQQDELSEPEYVNIDTTALSKVGDKSERPKPQREQDKQNMASDESESDYSDDSDKEDDYDEDHLAEIPLIDEQGYCTDDPALENLSLMNEQGLTDAEGALSDLNSIFNDPGHDGDMDDTSVSSRASSRMFDSDQLLSIDSLNIMYDSEYDNYRPGITSDDDIFHADPVSDADPDYCDDVSVENIRSLTSSITRNFGQPPVSENEGSEAD</sequence>
<dbReference type="CDD" id="cd07302">
    <property type="entry name" value="CHD"/>
    <property type="match status" value="1"/>
</dbReference>
<comment type="subcellular location">
    <subcellularLocation>
        <location evidence="2">Membrane</location>
        <topology evidence="2">Multi-pass membrane protein</topology>
    </subcellularLocation>
</comment>
<protein>
    <recommendedName>
        <fullName evidence="3">adenylate cyclase</fullName>
        <ecNumber evidence="3">4.6.1.1</ecNumber>
    </recommendedName>
</protein>
<evidence type="ECO:0000256" key="13">
    <source>
        <dbReference type="SAM" id="Phobius"/>
    </source>
</evidence>
<dbReference type="RefSeq" id="XP_013791470.1">
    <property type="nucleotide sequence ID" value="XM_013936016.2"/>
</dbReference>
<evidence type="ECO:0000256" key="5">
    <source>
        <dbReference type="ARBA" id="ARBA00022723"/>
    </source>
</evidence>
<keyword evidence="8" id="KW-0460">Magnesium</keyword>
<dbReference type="Proteomes" id="UP000694941">
    <property type="component" value="Unplaced"/>
</dbReference>
<feature type="region of interest" description="Disordered" evidence="12">
    <location>
        <begin position="385"/>
        <end position="555"/>
    </location>
</feature>
<dbReference type="PANTHER" id="PTHR45627">
    <property type="entry name" value="ADENYLATE CYCLASE TYPE 1"/>
    <property type="match status" value="1"/>
</dbReference>
<dbReference type="InterPro" id="IPR001054">
    <property type="entry name" value="A/G_cyclase"/>
</dbReference>
<dbReference type="SMART" id="SM00044">
    <property type="entry name" value="CYCc"/>
    <property type="match status" value="1"/>
</dbReference>
<feature type="compositionally biased region" description="Polar residues" evidence="12">
    <location>
        <begin position="295"/>
        <end position="304"/>
    </location>
</feature>
<feature type="region of interest" description="Disordered" evidence="12">
    <location>
        <begin position="325"/>
        <end position="344"/>
    </location>
</feature>
<dbReference type="PANTHER" id="PTHR45627:SF26">
    <property type="entry name" value="ADENYLATE CYCLASE TYPE 1"/>
    <property type="match status" value="1"/>
</dbReference>
<feature type="compositionally biased region" description="Basic and acidic residues" evidence="12">
    <location>
        <begin position="784"/>
        <end position="797"/>
    </location>
</feature>